<gene>
    <name evidence="1" type="ORF">CLODIP_2_CD08907</name>
</gene>
<accession>A0A8S1BLL0</accession>
<evidence type="ECO:0000313" key="1">
    <source>
        <dbReference type="EMBL" id="CAB3360222.1"/>
    </source>
</evidence>
<dbReference type="EMBL" id="CADEPI010000003">
    <property type="protein sequence ID" value="CAB3360222.1"/>
    <property type="molecule type" value="Genomic_DNA"/>
</dbReference>
<proteinExistence type="predicted"/>
<organism evidence="1 2">
    <name type="scientific">Cloeon dipterum</name>
    <dbReference type="NCBI Taxonomy" id="197152"/>
    <lineage>
        <taxon>Eukaryota</taxon>
        <taxon>Metazoa</taxon>
        <taxon>Ecdysozoa</taxon>
        <taxon>Arthropoda</taxon>
        <taxon>Hexapoda</taxon>
        <taxon>Insecta</taxon>
        <taxon>Pterygota</taxon>
        <taxon>Palaeoptera</taxon>
        <taxon>Ephemeroptera</taxon>
        <taxon>Pisciforma</taxon>
        <taxon>Baetidae</taxon>
        <taxon>Cloeon</taxon>
    </lineage>
</organism>
<evidence type="ECO:0000313" key="2">
    <source>
        <dbReference type="Proteomes" id="UP000494165"/>
    </source>
</evidence>
<comment type="caution">
    <text evidence="1">The sequence shown here is derived from an EMBL/GenBank/DDBJ whole genome shotgun (WGS) entry which is preliminary data.</text>
</comment>
<sequence>MSESERKKIYKEAGDKLLKDFSYTPNNKEELLEKLALDCHLSEAFASFLNEHCEDGTAEVWKLCRQGFVAEKAREPTQHIRDEINPLLNSGMVCVKAIDFDKEGFSWKGALAKVTEDLKTSLDGKPCQALFIAEVSRYRHENKTNTERLKTRSDEGCSLF</sequence>
<reference evidence="1 2" key="1">
    <citation type="submission" date="2020-04" db="EMBL/GenBank/DDBJ databases">
        <authorList>
            <person name="Alioto T."/>
            <person name="Alioto T."/>
            <person name="Gomez Garrido J."/>
        </authorList>
    </citation>
    <scope>NUCLEOTIDE SEQUENCE [LARGE SCALE GENOMIC DNA]</scope>
</reference>
<protein>
    <submittedName>
        <fullName evidence="1">Uncharacterized protein</fullName>
    </submittedName>
</protein>
<keyword evidence="2" id="KW-1185">Reference proteome</keyword>
<name>A0A8S1BLL0_9INSE</name>
<dbReference type="AlphaFoldDB" id="A0A8S1BLL0"/>
<dbReference type="Proteomes" id="UP000494165">
    <property type="component" value="Unassembled WGS sequence"/>
</dbReference>